<organism evidence="2">
    <name type="scientific">Amphimedon queenslandica</name>
    <name type="common">Sponge</name>
    <dbReference type="NCBI Taxonomy" id="400682"/>
    <lineage>
        <taxon>Eukaryota</taxon>
        <taxon>Metazoa</taxon>
        <taxon>Porifera</taxon>
        <taxon>Demospongiae</taxon>
        <taxon>Heteroscleromorpha</taxon>
        <taxon>Haplosclerida</taxon>
        <taxon>Niphatidae</taxon>
        <taxon>Amphimedon</taxon>
    </lineage>
</organism>
<reference evidence="2" key="1">
    <citation type="submission" date="2017-05" db="UniProtKB">
        <authorList>
            <consortium name="EnsemblMetazoa"/>
        </authorList>
    </citation>
    <scope>IDENTIFICATION</scope>
</reference>
<evidence type="ECO:0000256" key="1">
    <source>
        <dbReference type="SAM" id="Phobius"/>
    </source>
</evidence>
<keyword evidence="1" id="KW-0812">Transmembrane</keyword>
<dbReference type="EnsemblMetazoa" id="Aqu2.1.32167_001">
    <property type="protein sequence ID" value="Aqu2.1.32167_001"/>
    <property type="gene ID" value="Aqu2.1.32167"/>
</dbReference>
<accession>A0A1X7UXT1</accession>
<keyword evidence="1" id="KW-0472">Membrane</keyword>
<dbReference type="AlphaFoldDB" id="A0A1X7UXT1"/>
<proteinExistence type="predicted"/>
<keyword evidence="1" id="KW-1133">Transmembrane helix</keyword>
<protein>
    <submittedName>
        <fullName evidence="2">Uncharacterized protein</fullName>
    </submittedName>
</protein>
<name>A0A1X7UXT1_AMPQE</name>
<evidence type="ECO:0000313" key="2">
    <source>
        <dbReference type="EnsemblMetazoa" id="Aqu2.1.32167_001"/>
    </source>
</evidence>
<sequence>MKEFIIVLLMSLVMGTVYLMAFDILLLGPFFNITNYVKQLLVISQTLKNCLIVH</sequence>
<dbReference type="InParanoid" id="A0A1X7UXT1"/>
<feature type="transmembrane region" description="Helical" evidence="1">
    <location>
        <begin position="6"/>
        <end position="31"/>
    </location>
</feature>